<sequence length="184" mass="20067">MQLSAMELKLRRKNTCSSAVLLILCTILLLVTTNLGSADEGEQQHKVVEESRNDDAPEKPSLWKMTRNAFPPYTSSPLRIQSYLEKAKALLNQGQAYIFPPSLDFRGSGNNIYVGEEAGSRGRGGGAGEKVREVVGNSFGKSKETVDSSAKSAAKLVGETVQKTKEKVQRSFSDGESREPQSEL</sequence>
<reference evidence="2 3" key="1">
    <citation type="journal article" date="2013" name="Nat. Genet.">
        <title>The high-quality draft genome of peach (Prunus persica) identifies unique patterns of genetic diversity, domestication and genome evolution.</title>
        <authorList>
            <consortium name="International Peach Genome Initiative"/>
            <person name="Verde I."/>
            <person name="Abbott A.G."/>
            <person name="Scalabrin S."/>
            <person name="Jung S."/>
            <person name="Shu S."/>
            <person name="Marroni F."/>
            <person name="Zhebentyayeva T."/>
            <person name="Dettori M.T."/>
            <person name="Grimwood J."/>
            <person name="Cattonaro F."/>
            <person name="Zuccolo A."/>
            <person name="Rossini L."/>
            <person name="Jenkins J."/>
            <person name="Vendramin E."/>
            <person name="Meisel L.A."/>
            <person name="Decroocq V."/>
            <person name="Sosinski B."/>
            <person name="Prochnik S."/>
            <person name="Mitros T."/>
            <person name="Policriti A."/>
            <person name="Cipriani G."/>
            <person name="Dondini L."/>
            <person name="Ficklin S."/>
            <person name="Goodstein D.M."/>
            <person name="Xuan P."/>
            <person name="Del Fabbro C."/>
            <person name="Aramini V."/>
            <person name="Copetti D."/>
            <person name="Gonzalez S."/>
            <person name="Horner D.S."/>
            <person name="Falchi R."/>
            <person name="Lucas S."/>
            <person name="Mica E."/>
            <person name="Maldonado J."/>
            <person name="Lazzari B."/>
            <person name="Bielenberg D."/>
            <person name="Pirona R."/>
            <person name="Miculan M."/>
            <person name="Barakat A."/>
            <person name="Testolin R."/>
            <person name="Stella A."/>
            <person name="Tartarini S."/>
            <person name="Tonutti P."/>
            <person name="Arus P."/>
            <person name="Orellana A."/>
            <person name="Wells C."/>
            <person name="Main D."/>
            <person name="Vizzotto G."/>
            <person name="Silva H."/>
            <person name="Salamini F."/>
            <person name="Schmutz J."/>
            <person name="Morgante M."/>
            <person name="Rokhsar D.S."/>
        </authorList>
    </citation>
    <scope>NUCLEOTIDE SEQUENCE [LARGE SCALE GENOMIC DNA]</scope>
    <source>
        <strain evidence="3">cv. Nemared</strain>
    </source>
</reference>
<organism evidence="2 3">
    <name type="scientific">Prunus persica</name>
    <name type="common">Peach</name>
    <name type="synonym">Amygdalus persica</name>
    <dbReference type="NCBI Taxonomy" id="3760"/>
    <lineage>
        <taxon>Eukaryota</taxon>
        <taxon>Viridiplantae</taxon>
        <taxon>Streptophyta</taxon>
        <taxon>Embryophyta</taxon>
        <taxon>Tracheophyta</taxon>
        <taxon>Spermatophyta</taxon>
        <taxon>Magnoliopsida</taxon>
        <taxon>eudicotyledons</taxon>
        <taxon>Gunneridae</taxon>
        <taxon>Pentapetalae</taxon>
        <taxon>rosids</taxon>
        <taxon>fabids</taxon>
        <taxon>Rosales</taxon>
        <taxon>Rosaceae</taxon>
        <taxon>Amygdaloideae</taxon>
        <taxon>Amygdaleae</taxon>
        <taxon>Prunus</taxon>
    </lineage>
</organism>
<keyword evidence="3" id="KW-1185">Reference proteome</keyword>
<feature type="compositionally biased region" description="Basic and acidic residues" evidence="1">
    <location>
        <begin position="162"/>
        <end position="184"/>
    </location>
</feature>
<evidence type="ECO:0000256" key="1">
    <source>
        <dbReference type="SAM" id="MobiDB-lite"/>
    </source>
</evidence>
<protein>
    <recommendedName>
        <fullName evidence="4">Transmembrane protein</fullName>
    </recommendedName>
</protein>
<dbReference type="PANTHER" id="PTHR35463">
    <property type="entry name" value="TRANSMEMBRANE PROTEIN"/>
    <property type="match status" value="1"/>
</dbReference>
<accession>M5WSP6</accession>
<gene>
    <name evidence="2" type="ORF">PRUPE_3G021100</name>
</gene>
<dbReference type="SMR" id="M5WSP6"/>
<evidence type="ECO:0000313" key="2">
    <source>
        <dbReference type="EMBL" id="ONI15016.1"/>
    </source>
</evidence>
<proteinExistence type="predicted"/>
<dbReference type="eggNOG" id="ENOG502S6HC">
    <property type="taxonomic scope" value="Eukaryota"/>
</dbReference>
<dbReference type="KEGG" id="pper:18782589"/>
<dbReference type="PANTHER" id="PTHR35463:SF11">
    <property type="entry name" value="TRANSMEMBRANE PROTEIN"/>
    <property type="match status" value="1"/>
</dbReference>
<dbReference type="Proteomes" id="UP000006882">
    <property type="component" value="Chromosome G3"/>
</dbReference>
<name>M5WSP6_PRUPE</name>
<dbReference type="STRING" id="3760.M5WSP6"/>
<feature type="region of interest" description="Disordered" evidence="1">
    <location>
        <begin position="40"/>
        <end position="68"/>
    </location>
</feature>
<dbReference type="AlphaFoldDB" id="M5WSP6"/>
<dbReference type="OrthoDB" id="690661at2759"/>
<feature type="compositionally biased region" description="Basic and acidic residues" evidence="1">
    <location>
        <begin position="42"/>
        <end position="58"/>
    </location>
</feature>
<dbReference type="OMA" id="KMTRNAF"/>
<evidence type="ECO:0000313" key="3">
    <source>
        <dbReference type="Proteomes" id="UP000006882"/>
    </source>
</evidence>
<dbReference type="HOGENOM" id="CLU_126259_0_0_1"/>
<dbReference type="Gramene" id="ONI15016">
    <property type="protein sequence ID" value="ONI15016"/>
    <property type="gene ID" value="PRUPE_3G021100"/>
</dbReference>
<feature type="region of interest" description="Disordered" evidence="1">
    <location>
        <begin position="137"/>
        <end position="184"/>
    </location>
</feature>
<dbReference type="EMBL" id="CM007653">
    <property type="protein sequence ID" value="ONI15016.1"/>
    <property type="molecule type" value="Genomic_DNA"/>
</dbReference>
<evidence type="ECO:0008006" key="4">
    <source>
        <dbReference type="Google" id="ProtNLM"/>
    </source>
</evidence>